<feature type="transmembrane region" description="Helical" evidence="4">
    <location>
        <begin position="6"/>
        <end position="23"/>
    </location>
</feature>
<evidence type="ECO:0000313" key="7">
    <source>
        <dbReference type="EMBL" id="CAL8115045.1"/>
    </source>
</evidence>
<keyword evidence="4" id="KW-1133">Transmembrane helix</keyword>
<evidence type="ECO:0000259" key="5">
    <source>
        <dbReference type="Pfam" id="PF00085"/>
    </source>
</evidence>
<evidence type="ECO:0000256" key="4">
    <source>
        <dbReference type="SAM" id="Phobius"/>
    </source>
</evidence>
<keyword evidence="1" id="KW-0479">Metal-binding</keyword>
<keyword evidence="4" id="KW-0472">Membrane</keyword>
<feature type="domain" description="Thioredoxin" evidence="5">
    <location>
        <begin position="52"/>
        <end position="137"/>
    </location>
</feature>
<sequence>MQVLHIYYFYILFYYHLILFYFYKINRQVKIMTLERLVSISKPDELEKLLNVNKEFVVVVTFVAPWSTTCKNMMDLTREFVSDPEFEHILFCEIAAEEFPAVAQKYDIKSVPSVLFFRGNQITERLIGADVQDLTNKVMEHANKGPSLIGKPTRSVISQAPAAAASPDESLPLNDRLKSLINQANIMIFMKGNPEQPRCGFSRQVIEIINATGLPYVTFDILENEEVRQGLKDYSQWQTYPQIYVRGELMGGLDIIKEMRDTGALNEALAGV</sequence>
<dbReference type="Gene3D" id="3.40.30.10">
    <property type="entry name" value="Glutaredoxin"/>
    <property type="match status" value="2"/>
</dbReference>
<evidence type="ECO:0000256" key="1">
    <source>
        <dbReference type="ARBA" id="ARBA00022723"/>
    </source>
</evidence>
<dbReference type="SUPFAM" id="SSF52833">
    <property type="entry name" value="Thioredoxin-like"/>
    <property type="match status" value="2"/>
</dbReference>
<dbReference type="InterPro" id="IPR036249">
    <property type="entry name" value="Thioredoxin-like_sf"/>
</dbReference>
<dbReference type="EMBL" id="CAXLJM020000051">
    <property type="protein sequence ID" value="CAL8115045.1"/>
    <property type="molecule type" value="Genomic_DNA"/>
</dbReference>
<dbReference type="InterPro" id="IPR033658">
    <property type="entry name" value="GRX_PICOT-like"/>
</dbReference>
<dbReference type="PROSITE" id="PS51354">
    <property type="entry name" value="GLUTAREDOXIN_2"/>
    <property type="match status" value="1"/>
</dbReference>
<evidence type="ECO:0000256" key="2">
    <source>
        <dbReference type="ARBA" id="ARBA00023004"/>
    </source>
</evidence>
<dbReference type="NCBIfam" id="TIGR00365">
    <property type="entry name" value="Grx4 family monothiol glutaredoxin"/>
    <property type="match status" value="1"/>
</dbReference>
<name>A0ABP1QYU0_9HEXA</name>
<evidence type="ECO:0008006" key="9">
    <source>
        <dbReference type="Google" id="ProtNLM"/>
    </source>
</evidence>
<dbReference type="InterPro" id="IPR013766">
    <property type="entry name" value="Thioredoxin_domain"/>
</dbReference>
<evidence type="ECO:0000256" key="3">
    <source>
        <dbReference type="ARBA" id="ARBA00023014"/>
    </source>
</evidence>
<organism evidence="7 8">
    <name type="scientific">Orchesella dallaii</name>
    <dbReference type="NCBI Taxonomy" id="48710"/>
    <lineage>
        <taxon>Eukaryota</taxon>
        <taxon>Metazoa</taxon>
        <taxon>Ecdysozoa</taxon>
        <taxon>Arthropoda</taxon>
        <taxon>Hexapoda</taxon>
        <taxon>Collembola</taxon>
        <taxon>Entomobryomorpha</taxon>
        <taxon>Entomobryoidea</taxon>
        <taxon>Orchesellidae</taxon>
        <taxon>Orchesellinae</taxon>
        <taxon>Orchesella</taxon>
    </lineage>
</organism>
<dbReference type="Pfam" id="PF00462">
    <property type="entry name" value="Glutaredoxin"/>
    <property type="match status" value="1"/>
</dbReference>
<dbReference type="PANTHER" id="PTHR10293">
    <property type="entry name" value="GLUTAREDOXIN FAMILY MEMBER"/>
    <property type="match status" value="1"/>
</dbReference>
<dbReference type="Proteomes" id="UP001642540">
    <property type="component" value="Unassembled WGS sequence"/>
</dbReference>
<feature type="domain" description="Glutaredoxin" evidence="6">
    <location>
        <begin position="186"/>
        <end position="249"/>
    </location>
</feature>
<evidence type="ECO:0000313" key="8">
    <source>
        <dbReference type="Proteomes" id="UP001642540"/>
    </source>
</evidence>
<comment type="caution">
    <text evidence="7">The sequence shown here is derived from an EMBL/GenBank/DDBJ whole genome shotgun (WGS) entry which is preliminary data.</text>
</comment>
<dbReference type="InterPro" id="IPR004480">
    <property type="entry name" value="Monothiol_GRX-rel"/>
</dbReference>
<keyword evidence="3" id="KW-0411">Iron-sulfur</keyword>
<dbReference type="CDD" id="cd03028">
    <property type="entry name" value="GRX_PICOT_like"/>
    <property type="match status" value="1"/>
</dbReference>
<evidence type="ECO:0000259" key="6">
    <source>
        <dbReference type="Pfam" id="PF00462"/>
    </source>
</evidence>
<dbReference type="InterPro" id="IPR002109">
    <property type="entry name" value="Glutaredoxin"/>
</dbReference>
<gene>
    <name evidence="7" type="ORF">ODALV1_LOCUS16707</name>
</gene>
<keyword evidence="2" id="KW-0408">Iron</keyword>
<keyword evidence="4" id="KW-0812">Transmembrane</keyword>
<accession>A0ABP1QYU0</accession>
<dbReference type="Pfam" id="PF00085">
    <property type="entry name" value="Thioredoxin"/>
    <property type="match status" value="1"/>
</dbReference>
<protein>
    <recommendedName>
        <fullName evidence="9">Glutaredoxin-3</fullName>
    </recommendedName>
</protein>
<keyword evidence="8" id="KW-1185">Reference proteome</keyword>
<dbReference type="PANTHER" id="PTHR10293:SF73">
    <property type="entry name" value="GLUTAREDOXIN-3"/>
    <property type="match status" value="1"/>
</dbReference>
<reference evidence="7 8" key="1">
    <citation type="submission" date="2024-08" db="EMBL/GenBank/DDBJ databases">
        <authorList>
            <person name="Cucini C."/>
            <person name="Frati F."/>
        </authorList>
    </citation>
    <scope>NUCLEOTIDE SEQUENCE [LARGE SCALE GENOMIC DNA]</scope>
</reference>
<proteinExistence type="predicted"/>